<feature type="region of interest" description="Disordered" evidence="1">
    <location>
        <begin position="458"/>
        <end position="492"/>
    </location>
</feature>
<feature type="compositionally biased region" description="Basic and acidic residues" evidence="1">
    <location>
        <begin position="52"/>
        <end position="72"/>
    </location>
</feature>
<organism evidence="2 3">
    <name type="scientific">Argiope bruennichi</name>
    <name type="common">Wasp spider</name>
    <name type="synonym">Aranea bruennichi</name>
    <dbReference type="NCBI Taxonomy" id="94029"/>
    <lineage>
        <taxon>Eukaryota</taxon>
        <taxon>Metazoa</taxon>
        <taxon>Ecdysozoa</taxon>
        <taxon>Arthropoda</taxon>
        <taxon>Chelicerata</taxon>
        <taxon>Arachnida</taxon>
        <taxon>Araneae</taxon>
        <taxon>Araneomorphae</taxon>
        <taxon>Entelegynae</taxon>
        <taxon>Araneoidea</taxon>
        <taxon>Araneidae</taxon>
        <taxon>Argiope</taxon>
    </lineage>
</organism>
<feature type="compositionally biased region" description="Polar residues" evidence="1">
    <location>
        <begin position="933"/>
        <end position="947"/>
    </location>
</feature>
<feature type="compositionally biased region" description="Basic and acidic residues" evidence="1">
    <location>
        <begin position="401"/>
        <end position="410"/>
    </location>
</feature>
<feature type="region of interest" description="Disordered" evidence="1">
    <location>
        <begin position="52"/>
        <end position="415"/>
    </location>
</feature>
<feature type="compositionally biased region" description="Polar residues" evidence="1">
    <location>
        <begin position="171"/>
        <end position="198"/>
    </location>
</feature>
<comment type="caution">
    <text evidence="2">The sequence shown here is derived from an EMBL/GenBank/DDBJ whole genome shotgun (WGS) entry which is preliminary data.</text>
</comment>
<reference evidence="2" key="1">
    <citation type="journal article" date="2020" name="bioRxiv">
        <title>Chromosome-level reference genome of the European wasp spider Argiope bruennichi: a resource for studies on range expansion and evolutionary adaptation.</title>
        <authorList>
            <person name="Sheffer M.M."/>
            <person name="Hoppe A."/>
            <person name="Krehenwinkel H."/>
            <person name="Uhl G."/>
            <person name="Kuss A.W."/>
            <person name="Jensen L."/>
            <person name="Jensen C."/>
            <person name="Gillespie R.G."/>
            <person name="Hoff K.J."/>
            <person name="Prost S."/>
        </authorList>
    </citation>
    <scope>NUCLEOTIDE SEQUENCE</scope>
</reference>
<feature type="compositionally biased region" description="Polar residues" evidence="1">
    <location>
        <begin position="339"/>
        <end position="381"/>
    </location>
</feature>
<feature type="compositionally biased region" description="Basic and acidic residues" evidence="1">
    <location>
        <begin position="464"/>
        <end position="473"/>
    </location>
</feature>
<feature type="compositionally biased region" description="Basic and acidic residues" evidence="1">
    <location>
        <begin position="83"/>
        <end position="107"/>
    </location>
</feature>
<name>A0A8T0EUA6_ARGBR</name>
<evidence type="ECO:0000313" key="2">
    <source>
        <dbReference type="EMBL" id="KAF8777609.1"/>
    </source>
</evidence>
<feature type="compositionally biased region" description="Basic and acidic residues" evidence="1">
    <location>
        <begin position="158"/>
        <end position="170"/>
    </location>
</feature>
<feature type="compositionally biased region" description="Basic and acidic residues" evidence="1">
    <location>
        <begin position="923"/>
        <end position="932"/>
    </location>
</feature>
<feature type="compositionally biased region" description="Polar residues" evidence="1">
    <location>
        <begin position="207"/>
        <end position="239"/>
    </location>
</feature>
<keyword evidence="3" id="KW-1185">Reference proteome</keyword>
<accession>A0A8T0EUA6</accession>
<evidence type="ECO:0000313" key="3">
    <source>
        <dbReference type="Proteomes" id="UP000807504"/>
    </source>
</evidence>
<dbReference type="EMBL" id="JABXBU010002072">
    <property type="protein sequence ID" value="KAF8777609.1"/>
    <property type="molecule type" value="Genomic_DNA"/>
</dbReference>
<protein>
    <submittedName>
        <fullName evidence="2">Uncharacterized protein</fullName>
    </submittedName>
</protein>
<gene>
    <name evidence="2" type="ORF">HNY73_014448</name>
</gene>
<feature type="compositionally biased region" description="Polar residues" evidence="1">
    <location>
        <begin position="246"/>
        <end position="256"/>
    </location>
</feature>
<reference evidence="2" key="2">
    <citation type="submission" date="2020-06" db="EMBL/GenBank/DDBJ databases">
        <authorList>
            <person name="Sheffer M."/>
        </authorList>
    </citation>
    <scope>NUCLEOTIDE SEQUENCE</scope>
</reference>
<proteinExistence type="predicted"/>
<evidence type="ECO:0000256" key="1">
    <source>
        <dbReference type="SAM" id="MobiDB-lite"/>
    </source>
</evidence>
<dbReference type="AlphaFoldDB" id="A0A8T0EUA6"/>
<feature type="compositionally biased region" description="Basic and acidic residues" evidence="1">
    <location>
        <begin position="116"/>
        <end position="144"/>
    </location>
</feature>
<dbReference type="Proteomes" id="UP000807504">
    <property type="component" value="Unassembled WGS sequence"/>
</dbReference>
<feature type="region of interest" description="Disordered" evidence="1">
    <location>
        <begin position="912"/>
        <end position="950"/>
    </location>
</feature>
<sequence length="986" mass="112021">MRAPPSIKKEWGLRFQEYKRLVRTDKPRIDWSGRSQTRMMIWAADIEKIRRDDWSADDRQSRSDDWSSKSKDTIPSFNPNKGRGRDFKASKSRNTKDDWSNDSRRDNTNWSSDKPIGARDEWNKRGLPDEQKSLSWSPDDRQISSDDSDTPNSWSFENQKDISNDDRSSKDWQATSKNKGSRGSSWGDNDSSKASFGSKSGWDAKGNVNSQKPSSIKGNKPALSQGQNGWNDPQMQTGQWKMDSPKTASDWSSSLPDNKRGSTKTKSKLRPNTQTRWADDDRSPRSNNSPNQMDEYWPMDIPSKPTPMTGFRTNKGSSSWSDSWDSSKDWSSDNAGKMSWSSDTGENQRPGNKGSDSAWNQDTLTQTNVKSQNPVSSWNTKGRTKTAMVMPSSSKGSSEMMPRKPWKDGTDQTNPMKNIKGGKAMEEEKIVWSVQISSNGETGNGWVPITLRPEFRKRVNQTRDQSDDKKTPMNDDGWSGLEQKSDTWDSAGLDKMSHPPQFRTDMITENIPSSTQIPDSSYNHPFYIPVASNRFKREVKPLLRIRHHVRPRDSAPTIFKVIRNGIELKSNQTNENRFYLASANILVGDNHSTKKHSFNFGQRHKSKLDIIGKREYNETIKNTVPSLIQIRNIKHENITAKKAKKFKSNQDWDGLMQESETKESWSAPIDDSNVPASGWIPLFRVVKVPNRDTTNFKNNTSQSEGKNTEIKRIIKSESTVYIDTKPQHHNSSNIQTPNETIIRNVNIDLSKPELKSFSVKNITMDAEVLEKKVNFEQEMKVGNQTLRIIPFSDIMKQLRVKPTDSSPTDSMISSTSYTSTEDEWNIPITASPKTYAIKLVNGSEMQNHNLTNSWTFTKRIPKGREAWILVKENQFENKTTSNENRNSTSRNSKAAENDGYIRIPYKIIVGNRTAQSEDSAGQSERKRVENNSDTRSNNSPNLPSNEFSFDLKNWQKDSGWTPLLRAVGSVKPKKIDPSANKSIGDG</sequence>
<feature type="compositionally biased region" description="Polar residues" evidence="1">
    <location>
        <begin position="912"/>
        <end position="922"/>
    </location>
</feature>